<reference evidence="1" key="1">
    <citation type="journal article" date="2014" name="Int. J. Syst. Evol. Microbiol.">
        <title>Complete genome of a new Firmicutes species belonging to the dominant human colonic microbiota ('Ruminococcus bicirculans') reveals two chromosomes and a selective capacity to utilize plant glucans.</title>
        <authorList>
            <consortium name="NISC Comparative Sequencing Program"/>
            <person name="Wegmann U."/>
            <person name="Louis P."/>
            <person name="Goesmann A."/>
            <person name="Henrissat B."/>
            <person name="Duncan S.H."/>
            <person name="Flint H.J."/>
        </authorList>
    </citation>
    <scope>NUCLEOTIDE SEQUENCE</scope>
    <source>
        <strain evidence="1">NBRC 103855</strain>
    </source>
</reference>
<name>A0ABQ5UAT8_9HYPH</name>
<organism evidence="1 2">
    <name type="scientific">Devosia yakushimensis</name>
    <dbReference type="NCBI Taxonomy" id="470028"/>
    <lineage>
        <taxon>Bacteria</taxon>
        <taxon>Pseudomonadati</taxon>
        <taxon>Pseudomonadota</taxon>
        <taxon>Alphaproteobacteria</taxon>
        <taxon>Hyphomicrobiales</taxon>
        <taxon>Devosiaceae</taxon>
        <taxon>Devosia</taxon>
    </lineage>
</organism>
<evidence type="ECO:0008006" key="3">
    <source>
        <dbReference type="Google" id="ProtNLM"/>
    </source>
</evidence>
<evidence type="ECO:0000313" key="1">
    <source>
        <dbReference type="EMBL" id="GLQ09240.1"/>
    </source>
</evidence>
<proteinExistence type="predicted"/>
<dbReference type="RefSeq" id="WP_284388830.1">
    <property type="nucleotide sequence ID" value="NZ_BSNG01000001.1"/>
</dbReference>
<keyword evidence="2" id="KW-1185">Reference proteome</keyword>
<gene>
    <name evidence="1" type="ORF">GCM10007913_11720</name>
</gene>
<comment type="caution">
    <text evidence="1">The sequence shown here is derived from an EMBL/GenBank/DDBJ whole genome shotgun (WGS) entry which is preliminary data.</text>
</comment>
<evidence type="ECO:0000313" key="2">
    <source>
        <dbReference type="Proteomes" id="UP001161406"/>
    </source>
</evidence>
<accession>A0ABQ5UAT8</accession>
<sequence length="94" mass="10543">MSELTAIPSPAIVEISGRWQMCLVTYPFGGNGPWNYMFERPPEGVKFVHHVGVYFGEDDRGNHLVAATWMTLADGSVQPTHVQTFSKDTQLEFL</sequence>
<dbReference type="EMBL" id="BSNG01000001">
    <property type="protein sequence ID" value="GLQ09240.1"/>
    <property type="molecule type" value="Genomic_DNA"/>
</dbReference>
<protein>
    <recommendedName>
        <fullName evidence="3">Lipocalin-like domain-containing protein</fullName>
    </recommendedName>
</protein>
<reference evidence="1" key="2">
    <citation type="submission" date="2023-01" db="EMBL/GenBank/DDBJ databases">
        <title>Draft genome sequence of Devosia yakushimensis strain NBRC 103855.</title>
        <authorList>
            <person name="Sun Q."/>
            <person name="Mori K."/>
        </authorList>
    </citation>
    <scope>NUCLEOTIDE SEQUENCE</scope>
    <source>
        <strain evidence="1">NBRC 103855</strain>
    </source>
</reference>
<dbReference type="Proteomes" id="UP001161406">
    <property type="component" value="Unassembled WGS sequence"/>
</dbReference>